<sequence>MTGKDDIREDEVTGTEEARESTGAGDSRLGRIVRTVGRGEILFTLKCDKFFPHILYAFFLIFLVLVLNLMIEKTLVEMEENRKVLYDMKVALTHKNTELIGLEKLSSVQELLEKAGSDLTIPDGPAIVIKD</sequence>
<dbReference type="EMBL" id="JADIMQ010000105">
    <property type="protein sequence ID" value="MBO8449072.1"/>
    <property type="molecule type" value="Genomic_DNA"/>
</dbReference>
<proteinExistence type="predicted"/>
<accession>A0A9D9HGG2</accession>
<gene>
    <name evidence="3" type="ORF">IAC29_07375</name>
</gene>
<evidence type="ECO:0008006" key="5">
    <source>
        <dbReference type="Google" id="ProtNLM"/>
    </source>
</evidence>
<evidence type="ECO:0000313" key="3">
    <source>
        <dbReference type="EMBL" id="MBO8449072.1"/>
    </source>
</evidence>
<keyword evidence="2" id="KW-1133">Transmembrane helix</keyword>
<name>A0A9D9HGG2_9BACT</name>
<feature type="compositionally biased region" description="Basic and acidic residues" evidence="1">
    <location>
        <begin position="1"/>
        <end position="20"/>
    </location>
</feature>
<dbReference type="InterPro" id="IPR045755">
    <property type="entry name" value="FtsL-like"/>
</dbReference>
<organism evidence="3 4">
    <name type="scientific">Candidatus Cryptobacteroides merdigallinarum</name>
    <dbReference type="NCBI Taxonomy" id="2840770"/>
    <lineage>
        <taxon>Bacteria</taxon>
        <taxon>Pseudomonadati</taxon>
        <taxon>Bacteroidota</taxon>
        <taxon>Bacteroidia</taxon>
        <taxon>Bacteroidales</taxon>
        <taxon>Candidatus Cryptobacteroides</taxon>
    </lineage>
</organism>
<keyword evidence="2" id="KW-0472">Membrane</keyword>
<feature type="transmembrane region" description="Helical" evidence="2">
    <location>
        <begin position="50"/>
        <end position="71"/>
    </location>
</feature>
<evidence type="ECO:0000256" key="1">
    <source>
        <dbReference type="SAM" id="MobiDB-lite"/>
    </source>
</evidence>
<feature type="region of interest" description="Disordered" evidence="1">
    <location>
        <begin position="1"/>
        <end position="24"/>
    </location>
</feature>
<keyword evidence="2" id="KW-0812">Transmembrane</keyword>
<dbReference type="Pfam" id="PF19579">
    <property type="entry name" value="FtsL_2"/>
    <property type="match status" value="1"/>
</dbReference>
<comment type="caution">
    <text evidence="3">The sequence shown here is derived from an EMBL/GenBank/DDBJ whole genome shotgun (WGS) entry which is preliminary data.</text>
</comment>
<reference evidence="3" key="2">
    <citation type="journal article" date="2021" name="PeerJ">
        <title>Extensive microbial diversity within the chicken gut microbiome revealed by metagenomics and culture.</title>
        <authorList>
            <person name="Gilroy R."/>
            <person name="Ravi A."/>
            <person name="Getino M."/>
            <person name="Pursley I."/>
            <person name="Horton D.L."/>
            <person name="Alikhan N.F."/>
            <person name="Baker D."/>
            <person name="Gharbi K."/>
            <person name="Hall N."/>
            <person name="Watson M."/>
            <person name="Adriaenssens E.M."/>
            <person name="Foster-Nyarko E."/>
            <person name="Jarju S."/>
            <person name="Secka A."/>
            <person name="Antonio M."/>
            <person name="Oren A."/>
            <person name="Chaudhuri R.R."/>
            <person name="La Ragione R."/>
            <person name="Hildebrand F."/>
            <person name="Pallen M.J."/>
        </authorList>
    </citation>
    <scope>NUCLEOTIDE SEQUENCE</scope>
    <source>
        <strain evidence="3">20514</strain>
    </source>
</reference>
<evidence type="ECO:0000313" key="4">
    <source>
        <dbReference type="Proteomes" id="UP000810252"/>
    </source>
</evidence>
<dbReference type="Proteomes" id="UP000810252">
    <property type="component" value="Unassembled WGS sequence"/>
</dbReference>
<evidence type="ECO:0000256" key="2">
    <source>
        <dbReference type="SAM" id="Phobius"/>
    </source>
</evidence>
<reference evidence="3" key="1">
    <citation type="submission" date="2020-10" db="EMBL/GenBank/DDBJ databases">
        <authorList>
            <person name="Gilroy R."/>
        </authorList>
    </citation>
    <scope>NUCLEOTIDE SEQUENCE</scope>
    <source>
        <strain evidence="3">20514</strain>
    </source>
</reference>
<protein>
    <recommendedName>
        <fullName evidence="5">Cell division protein FtsL</fullName>
    </recommendedName>
</protein>
<dbReference type="AlphaFoldDB" id="A0A9D9HGG2"/>